<comment type="caution">
    <text evidence="1">The sequence shown here is derived from an EMBL/GenBank/DDBJ whole genome shotgun (WGS) entry which is preliminary data.</text>
</comment>
<dbReference type="EMBL" id="BKCJ010010285">
    <property type="protein sequence ID" value="GEU90891.1"/>
    <property type="molecule type" value="Genomic_DNA"/>
</dbReference>
<dbReference type="InterPro" id="IPR036397">
    <property type="entry name" value="RNaseH_sf"/>
</dbReference>
<protein>
    <recommendedName>
        <fullName evidence="2">Reverse transcriptase domain-containing protein</fullName>
    </recommendedName>
</protein>
<proteinExistence type="predicted"/>
<dbReference type="GO" id="GO:0003676">
    <property type="term" value="F:nucleic acid binding"/>
    <property type="evidence" value="ECO:0007669"/>
    <property type="project" value="InterPro"/>
</dbReference>
<organism evidence="1">
    <name type="scientific">Tanacetum cinerariifolium</name>
    <name type="common">Dalmatian daisy</name>
    <name type="synonym">Chrysanthemum cinerariifolium</name>
    <dbReference type="NCBI Taxonomy" id="118510"/>
    <lineage>
        <taxon>Eukaryota</taxon>
        <taxon>Viridiplantae</taxon>
        <taxon>Streptophyta</taxon>
        <taxon>Embryophyta</taxon>
        <taxon>Tracheophyta</taxon>
        <taxon>Spermatophyta</taxon>
        <taxon>Magnoliopsida</taxon>
        <taxon>eudicotyledons</taxon>
        <taxon>Gunneridae</taxon>
        <taxon>Pentapetalae</taxon>
        <taxon>asterids</taxon>
        <taxon>campanulids</taxon>
        <taxon>Asterales</taxon>
        <taxon>Asteraceae</taxon>
        <taxon>Asteroideae</taxon>
        <taxon>Anthemideae</taxon>
        <taxon>Anthemidinae</taxon>
        <taxon>Tanacetum</taxon>
    </lineage>
</organism>
<sequence length="355" mass="41519">CYAGDERGTVGEFGGKGGYWLLDTGDGFKGFTHMVLETLIIWQERPLNFESLSFELQCLIILIQLPVDPAFAADFHSCVDIVKNTNREIKRITEKIVGQNWKEWFHKLDSTLRAFRTAFKTPLGTTPFRLVYDKACHILVELEHKAYWDFKSYNMDLTKARANEFMQINELDELRLDAYESSITYKERKKRWHDKRIITAIESEKGDKVLLFNSRLRLFLGKLKSRWYGPFTVSRTMKGGAIKLFDEEENEFIVNRQHVKPYQLDMNNLTTKEDVMLDAFGKYLEEKHVTWARFEKKLEKNITFQTGDFHSEAFTKIAKKIKFLINSVTSQCVETASEITPDAVRINKRRHQSVL</sequence>
<reference evidence="1" key="1">
    <citation type="journal article" date="2019" name="Sci. Rep.">
        <title>Draft genome of Tanacetum cinerariifolium, the natural source of mosquito coil.</title>
        <authorList>
            <person name="Yamashiro T."/>
            <person name="Shiraishi A."/>
            <person name="Satake H."/>
            <person name="Nakayama K."/>
        </authorList>
    </citation>
    <scope>NUCLEOTIDE SEQUENCE</scope>
</reference>
<dbReference type="PANTHER" id="PTHR47266">
    <property type="entry name" value="ENDONUCLEASE-RELATED"/>
    <property type="match status" value="1"/>
</dbReference>
<feature type="non-terminal residue" evidence="1">
    <location>
        <position position="1"/>
    </location>
</feature>
<gene>
    <name evidence="1" type="ORF">Tci_062869</name>
</gene>
<accession>A0A6L2NX59</accession>
<evidence type="ECO:0000313" key="1">
    <source>
        <dbReference type="EMBL" id="GEU90891.1"/>
    </source>
</evidence>
<dbReference type="Gene3D" id="3.30.420.10">
    <property type="entry name" value="Ribonuclease H-like superfamily/Ribonuclease H"/>
    <property type="match status" value="1"/>
</dbReference>
<evidence type="ECO:0008006" key="2">
    <source>
        <dbReference type="Google" id="ProtNLM"/>
    </source>
</evidence>
<dbReference type="InterPro" id="IPR052160">
    <property type="entry name" value="Gypsy_RT_Integrase-like"/>
</dbReference>
<name>A0A6L2NX59_TANCI</name>
<dbReference type="AlphaFoldDB" id="A0A6L2NX59"/>